<feature type="domain" description="DC1" evidence="3">
    <location>
        <begin position="16"/>
        <end position="66"/>
    </location>
</feature>
<dbReference type="PANTHER" id="PTHR46477:SF24">
    <property type="entry name" value="OS08G0404900 PROTEIN"/>
    <property type="match status" value="1"/>
</dbReference>
<protein>
    <recommendedName>
        <fullName evidence="3">DC1 domain-containing protein</fullName>
    </recommendedName>
</protein>
<keyword evidence="2" id="KW-0472">Membrane</keyword>
<dbReference type="Proteomes" id="UP000729402">
    <property type="component" value="Unassembled WGS sequence"/>
</dbReference>
<evidence type="ECO:0000313" key="4">
    <source>
        <dbReference type="EMBL" id="KAG8047289.1"/>
    </source>
</evidence>
<dbReference type="OrthoDB" id="609232at2759"/>
<keyword evidence="5" id="KW-1185">Reference proteome</keyword>
<comment type="caution">
    <text evidence="4">The sequence shown here is derived from an EMBL/GenBank/DDBJ whole genome shotgun (WGS) entry which is preliminary data.</text>
</comment>
<proteinExistence type="predicted"/>
<keyword evidence="2" id="KW-1133">Transmembrane helix</keyword>
<dbReference type="PANTHER" id="PTHR46477">
    <property type="entry name" value="CYSTEINE/HISTIDINE-RICH C1 DOMAIN FAMILY PROTEIN"/>
    <property type="match status" value="1"/>
</dbReference>
<dbReference type="EMBL" id="JAAALK010000290">
    <property type="protein sequence ID" value="KAG8047289.1"/>
    <property type="molecule type" value="Genomic_DNA"/>
</dbReference>
<gene>
    <name evidence="4" type="ORF">GUJ93_ZPchr0008g11789</name>
</gene>
<evidence type="ECO:0000256" key="1">
    <source>
        <dbReference type="ARBA" id="ARBA00022737"/>
    </source>
</evidence>
<sequence>MKVKTSNDTPAEISHPFHPAHSLKLVTAAAETVDEFLCDGCKEHGAAGCPRYTCEACDFDLHSACALAADVLPEHALFKGGASFVLLHEPPPTDPGGRRVCDACGDEVRGFVYHCFESDLDIHPCCACLPGRIAFGDIAFELCGGGGAGSSSRAPRRCAFCTGPERSRRARREFWRYRSDYDGEAMYLHVACVKKKTYESLAAGHFHRTHDDDGKNMKVMRASVLNGALQKKGRTSKAFKRFLKIVFFVVRVVGGVLFGDPTAMVVAVVGLLLPDG</sequence>
<organism evidence="4 5">
    <name type="scientific">Zizania palustris</name>
    <name type="common">Northern wild rice</name>
    <dbReference type="NCBI Taxonomy" id="103762"/>
    <lineage>
        <taxon>Eukaryota</taxon>
        <taxon>Viridiplantae</taxon>
        <taxon>Streptophyta</taxon>
        <taxon>Embryophyta</taxon>
        <taxon>Tracheophyta</taxon>
        <taxon>Spermatophyta</taxon>
        <taxon>Magnoliopsida</taxon>
        <taxon>Liliopsida</taxon>
        <taxon>Poales</taxon>
        <taxon>Poaceae</taxon>
        <taxon>BOP clade</taxon>
        <taxon>Oryzoideae</taxon>
        <taxon>Oryzeae</taxon>
        <taxon>Zizaniinae</taxon>
        <taxon>Zizania</taxon>
    </lineage>
</organism>
<reference evidence="4" key="1">
    <citation type="journal article" date="2021" name="bioRxiv">
        <title>Whole Genome Assembly and Annotation of Northern Wild Rice, Zizania palustris L., Supports a Whole Genome Duplication in the Zizania Genus.</title>
        <authorList>
            <person name="Haas M."/>
            <person name="Kono T."/>
            <person name="Macchietto M."/>
            <person name="Millas R."/>
            <person name="McGilp L."/>
            <person name="Shao M."/>
            <person name="Duquette J."/>
            <person name="Hirsch C.N."/>
            <person name="Kimball J."/>
        </authorList>
    </citation>
    <scope>NUCLEOTIDE SEQUENCE</scope>
    <source>
        <tissue evidence="4">Fresh leaf tissue</tissue>
    </source>
</reference>
<dbReference type="Pfam" id="PF03107">
    <property type="entry name" value="C1_2"/>
    <property type="match status" value="1"/>
</dbReference>
<evidence type="ECO:0000259" key="3">
    <source>
        <dbReference type="Pfam" id="PF03107"/>
    </source>
</evidence>
<feature type="transmembrane region" description="Helical" evidence="2">
    <location>
        <begin position="242"/>
        <end position="273"/>
    </location>
</feature>
<keyword evidence="2" id="KW-0812">Transmembrane</keyword>
<dbReference type="AlphaFoldDB" id="A0A8J5RWZ4"/>
<keyword evidence="1" id="KW-0677">Repeat</keyword>
<evidence type="ECO:0000256" key="2">
    <source>
        <dbReference type="SAM" id="Phobius"/>
    </source>
</evidence>
<dbReference type="InterPro" id="IPR004146">
    <property type="entry name" value="DC1"/>
</dbReference>
<name>A0A8J5RWZ4_ZIZPA</name>
<accession>A0A8J5RWZ4</accession>
<evidence type="ECO:0000313" key="5">
    <source>
        <dbReference type="Proteomes" id="UP000729402"/>
    </source>
</evidence>
<reference evidence="4" key="2">
    <citation type="submission" date="2021-02" db="EMBL/GenBank/DDBJ databases">
        <authorList>
            <person name="Kimball J.A."/>
            <person name="Haas M.W."/>
            <person name="Macchietto M."/>
            <person name="Kono T."/>
            <person name="Duquette J."/>
            <person name="Shao M."/>
        </authorList>
    </citation>
    <scope>NUCLEOTIDE SEQUENCE</scope>
    <source>
        <tissue evidence="4">Fresh leaf tissue</tissue>
    </source>
</reference>